<proteinExistence type="predicted"/>
<dbReference type="EMBL" id="MHVH01000006">
    <property type="protein sequence ID" value="OHA90069.1"/>
    <property type="molecule type" value="Genomic_DNA"/>
</dbReference>
<dbReference type="InterPro" id="IPR019270">
    <property type="entry name" value="DUF2283"/>
</dbReference>
<reference evidence="1 2" key="1">
    <citation type="journal article" date="2016" name="Nat. Commun.">
        <title>Thousands of microbial genomes shed light on interconnected biogeochemical processes in an aquifer system.</title>
        <authorList>
            <person name="Anantharaman K."/>
            <person name="Brown C.T."/>
            <person name="Hug L.A."/>
            <person name="Sharon I."/>
            <person name="Castelle C.J."/>
            <person name="Probst A.J."/>
            <person name="Thomas B.C."/>
            <person name="Singh A."/>
            <person name="Wilkins M.J."/>
            <person name="Karaoz U."/>
            <person name="Brodie E.L."/>
            <person name="Williams K.H."/>
            <person name="Hubbard S.S."/>
            <person name="Banfield J.F."/>
        </authorList>
    </citation>
    <scope>NUCLEOTIDE SEQUENCE [LARGE SCALE GENOMIC DNA]</scope>
</reference>
<comment type="caution">
    <text evidence="1">The sequence shown here is derived from an EMBL/GenBank/DDBJ whole genome shotgun (WGS) entry which is preliminary data.</text>
</comment>
<protein>
    <recommendedName>
        <fullName evidence="3">DUF2283 domain-containing protein</fullName>
    </recommendedName>
</protein>
<evidence type="ECO:0000313" key="2">
    <source>
        <dbReference type="Proteomes" id="UP000178107"/>
    </source>
</evidence>
<organism evidence="1 2">
    <name type="scientific">Candidatus Zambryskibacteria bacterium RIFCSPHIGHO2_01_FULL_46_25</name>
    <dbReference type="NCBI Taxonomy" id="1802738"/>
    <lineage>
        <taxon>Bacteria</taxon>
        <taxon>Candidatus Zambryskiibacteriota</taxon>
    </lineage>
</organism>
<accession>A0A1G2SZQ1</accession>
<evidence type="ECO:0000313" key="1">
    <source>
        <dbReference type="EMBL" id="OHA90069.1"/>
    </source>
</evidence>
<evidence type="ECO:0008006" key="3">
    <source>
        <dbReference type="Google" id="ProtNLM"/>
    </source>
</evidence>
<name>A0A1G2SZQ1_9BACT</name>
<dbReference type="AlphaFoldDB" id="A0A1G2SZQ1"/>
<gene>
    <name evidence="1" type="ORF">A2838_00320</name>
</gene>
<sequence length="93" mass="10408">MRKKKQKQVSRNNGLLALKTDEAYITYDKEADAAYFSVKKGKVAKTIQLDEWLLADVNKKGALLGIEMLFVSLRAPKHSIISSLKTGRIPVFA</sequence>
<dbReference type="Proteomes" id="UP000178107">
    <property type="component" value="Unassembled WGS sequence"/>
</dbReference>
<dbReference type="Pfam" id="PF10049">
    <property type="entry name" value="DUF2283"/>
    <property type="match status" value="1"/>
</dbReference>